<comment type="caution">
    <text evidence="12">The sequence shown here is derived from an EMBL/GenBank/DDBJ whole genome shotgun (WGS) entry which is preliminary data.</text>
</comment>
<comment type="similarity">
    <text evidence="11">Belongs to the KdpC family.</text>
</comment>
<gene>
    <name evidence="11 12" type="primary">kdpC</name>
    <name evidence="12" type="ORF">GCM10011588_38420</name>
</gene>
<comment type="subcellular location">
    <subcellularLocation>
        <location evidence="11">Cell membrane</location>
        <topology evidence="11">Single-pass membrane protein</topology>
    </subcellularLocation>
</comment>
<evidence type="ECO:0000256" key="5">
    <source>
        <dbReference type="ARBA" id="ARBA00022741"/>
    </source>
</evidence>
<keyword evidence="9 11" id="KW-0406">Ion transport</keyword>
<keyword evidence="1 11" id="KW-0813">Transport</keyword>
<dbReference type="InterPro" id="IPR003820">
    <property type="entry name" value="KdpC"/>
</dbReference>
<keyword evidence="7 11" id="KW-0630">Potassium</keyword>
<evidence type="ECO:0000256" key="3">
    <source>
        <dbReference type="ARBA" id="ARBA00022538"/>
    </source>
</evidence>
<evidence type="ECO:0000256" key="11">
    <source>
        <dbReference type="HAMAP-Rule" id="MF_00276"/>
    </source>
</evidence>
<evidence type="ECO:0000256" key="4">
    <source>
        <dbReference type="ARBA" id="ARBA00022692"/>
    </source>
</evidence>
<dbReference type="GO" id="GO:0005886">
    <property type="term" value="C:plasma membrane"/>
    <property type="evidence" value="ECO:0007669"/>
    <property type="project" value="UniProtKB-SubCell"/>
</dbReference>
<evidence type="ECO:0000256" key="7">
    <source>
        <dbReference type="ARBA" id="ARBA00022958"/>
    </source>
</evidence>
<proteinExistence type="inferred from homology"/>
<keyword evidence="4 11" id="KW-0812">Transmembrane</keyword>
<evidence type="ECO:0000256" key="1">
    <source>
        <dbReference type="ARBA" id="ARBA00022448"/>
    </source>
</evidence>
<dbReference type="AlphaFoldDB" id="A0A917RQE2"/>
<keyword evidence="10 11" id="KW-0472">Membrane</keyword>
<keyword evidence="3 11" id="KW-0633">Potassium transport</keyword>
<dbReference type="HAMAP" id="MF_00276">
    <property type="entry name" value="KdpC"/>
    <property type="match status" value="1"/>
</dbReference>
<keyword evidence="2 11" id="KW-1003">Cell membrane</keyword>
<evidence type="ECO:0000256" key="10">
    <source>
        <dbReference type="ARBA" id="ARBA00023136"/>
    </source>
</evidence>
<keyword evidence="13" id="KW-1185">Reference proteome</keyword>
<reference evidence="12" key="1">
    <citation type="journal article" date="2014" name="Int. J. Syst. Evol. Microbiol.">
        <title>Complete genome sequence of Corynebacterium casei LMG S-19264T (=DSM 44701T), isolated from a smear-ripened cheese.</title>
        <authorList>
            <consortium name="US DOE Joint Genome Institute (JGI-PGF)"/>
            <person name="Walter F."/>
            <person name="Albersmeier A."/>
            <person name="Kalinowski J."/>
            <person name="Ruckert C."/>
        </authorList>
    </citation>
    <scope>NUCLEOTIDE SEQUENCE</scope>
    <source>
        <strain evidence="12">CGMCC 4.3508</strain>
    </source>
</reference>
<keyword evidence="8 11" id="KW-1133">Transmembrane helix</keyword>
<name>A0A917RQE2_9NOCA</name>
<evidence type="ECO:0000256" key="6">
    <source>
        <dbReference type="ARBA" id="ARBA00022840"/>
    </source>
</evidence>
<sequence>MSLSDLIRQHLAALRALLVLTVVTGLLYPAGIWAVGQLPGLHDKANGSIIEADGRPVGSSLIGQSFTDADGAPIAWYFQGRPSSAGDGYDGLASSPSNLGPEDIVDTAADPALLATGSDPEAAGFAPSLLTQVCTRSREIGAREGVDGARPFCTPGGVGAVLSVMGTFHHDGTVTPSRVVSVNEPCPTGRDTPTSAFLAEYQGVRVECARYGEDYSVGRIVPIPGGAPTDPAVPADAVTGSGSGLDPDISTAYAAIQVNRVAAARGIDPALVRDAVAAHTTGRELGFLGEPRVNVLELNLDLDRRYPARATAGGE</sequence>
<dbReference type="Proteomes" id="UP000638263">
    <property type="component" value="Unassembled WGS sequence"/>
</dbReference>
<evidence type="ECO:0000313" key="12">
    <source>
        <dbReference type="EMBL" id="GGL19984.1"/>
    </source>
</evidence>
<protein>
    <recommendedName>
        <fullName evidence="11">Potassium-transporting ATPase KdpC subunit</fullName>
    </recommendedName>
    <alternativeName>
        <fullName evidence="11">ATP phosphohydrolase [potassium-transporting] C chain</fullName>
    </alternativeName>
    <alternativeName>
        <fullName evidence="11">Potassium-binding and translocating subunit C</fullName>
    </alternativeName>
    <alternativeName>
        <fullName evidence="11">Potassium-translocating ATPase C chain</fullName>
    </alternativeName>
</protein>
<keyword evidence="5 11" id="KW-0547">Nucleotide-binding</keyword>
<reference evidence="12" key="2">
    <citation type="submission" date="2020-09" db="EMBL/GenBank/DDBJ databases">
        <authorList>
            <person name="Sun Q."/>
            <person name="Zhou Y."/>
        </authorList>
    </citation>
    <scope>NUCLEOTIDE SEQUENCE</scope>
    <source>
        <strain evidence="12">CGMCC 4.3508</strain>
    </source>
</reference>
<evidence type="ECO:0000256" key="2">
    <source>
        <dbReference type="ARBA" id="ARBA00022475"/>
    </source>
</evidence>
<dbReference type="RefSeq" id="WP_058853668.1">
    <property type="nucleotide sequence ID" value="NZ_BMMH01000007.1"/>
</dbReference>
<dbReference type="GO" id="GO:0008556">
    <property type="term" value="F:P-type potassium transmembrane transporter activity"/>
    <property type="evidence" value="ECO:0007669"/>
    <property type="project" value="InterPro"/>
</dbReference>
<dbReference type="PANTHER" id="PTHR30042">
    <property type="entry name" value="POTASSIUM-TRANSPORTING ATPASE C CHAIN"/>
    <property type="match status" value="1"/>
</dbReference>
<evidence type="ECO:0000256" key="8">
    <source>
        <dbReference type="ARBA" id="ARBA00022989"/>
    </source>
</evidence>
<dbReference type="Pfam" id="PF02669">
    <property type="entry name" value="KdpC"/>
    <property type="match status" value="2"/>
</dbReference>
<dbReference type="PANTHER" id="PTHR30042:SF2">
    <property type="entry name" value="POTASSIUM-TRANSPORTING ATPASE KDPC SUBUNIT"/>
    <property type="match status" value="1"/>
</dbReference>
<comment type="subunit">
    <text evidence="11">The system is composed of three essential subunits: KdpA, KdpB and KdpC.</text>
</comment>
<evidence type="ECO:0000256" key="9">
    <source>
        <dbReference type="ARBA" id="ARBA00023065"/>
    </source>
</evidence>
<keyword evidence="6 11" id="KW-0067">ATP-binding</keyword>
<accession>A0A917RQE2</accession>
<organism evidence="12 13">
    <name type="scientific">Nocardia jinanensis</name>
    <dbReference type="NCBI Taxonomy" id="382504"/>
    <lineage>
        <taxon>Bacteria</taxon>
        <taxon>Bacillati</taxon>
        <taxon>Actinomycetota</taxon>
        <taxon>Actinomycetes</taxon>
        <taxon>Mycobacteriales</taxon>
        <taxon>Nocardiaceae</taxon>
        <taxon>Nocardia</taxon>
    </lineage>
</organism>
<evidence type="ECO:0000313" key="13">
    <source>
        <dbReference type="Proteomes" id="UP000638263"/>
    </source>
</evidence>
<feature type="transmembrane region" description="Helical" evidence="11">
    <location>
        <begin position="12"/>
        <end position="36"/>
    </location>
</feature>
<dbReference type="GO" id="GO:0005524">
    <property type="term" value="F:ATP binding"/>
    <property type="evidence" value="ECO:0007669"/>
    <property type="project" value="UniProtKB-UniRule"/>
</dbReference>
<dbReference type="EMBL" id="BMMH01000007">
    <property type="protein sequence ID" value="GGL19984.1"/>
    <property type="molecule type" value="Genomic_DNA"/>
</dbReference>
<comment type="function">
    <text evidence="11">Part of the high-affinity ATP-driven potassium transport (or Kdp) system, which catalyzes the hydrolysis of ATP coupled with the electrogenic transport of potassium into the cytoplasm. This subunit acts as a catalytic chaperone that increases the ATP-binding affinity of the ATP-hydrolyzing subunit KdpB by the formation of a transient KdpB/KdpC/ATP ternary complex.</text>
</comment>